<keyword evidence="6" id="KW-0804">Transcription</keyword>
<proteinExistence type="inferred from homology"/>
<dbReference type="PANTHER" id="PTHR32467">
    <property type="entry name" value="AP2-LIKE ETHYLENE-RESPONSIVE TRANSCRIPTION FACTOR"/>
    <property type="match status" value="1"/>
</dbReference>
<dbReference type="PRINTS" id="PR00367">
    <property type="entry name" value="ETHRSPELEMNT"/>
</dbReference>
<dbReference type="GO" id="GO:0003677">
    <property type="term" value="F:DNA binding"/>
    <property type="evidence" value="ECO:0007669"/>
    <property type="project" value="UniProtKB-KW"/>
</dbReference>
<dbReference type="FunFam" id="3.30.730.10:FF:000002">
    <property type="entry name" value="AP2-like ethylene-responsive transcription factor"/>
    <property type="match status" value="1"/>
</dbReference>
<accession>A0ABD3DGT9</accession>
<feature type="compositionally biased region" description="Basic and acidic residues" evidence="9">
    <location>
        <begin position="9"/>
        <end position="25"/>
    </location>
</feature>
<evidence type="ECO:0000256" key="8">
    <source>
        <dbReference type="ARBA" id="ARBA00037973"/>
    </source>
</evidence>
<name>A0ABD3DGT9_9LAMI</name>
<keyword evidence="7" id="KW-0539">Nucleus</keyword>
<evidence type="ECO:0000256" key="9">
    <source>
        <dbReference type="SAM" id="MobiDB-lite"/>
    </source>
</evidence>
<comment type="similarity">
    <text evidence="8">Belongs to the AP2/ERF transcription factor family. AP2 subfamily.</text>
</comment>
<keyword evidence="12" id="KW-1185">Reference proteome</keyword>
<feature type="region of interest" description="Disordered" evidence="9">
    <location>
        <begin position="1"/>
        <end position="47"/>
    </location>
</feature>
<evidence type="ECO:0000313" key="12">
    <source>
        <dbReference type="Proteomes" id="UP001632038"/>
    </source>
</evidence>
<evidence type="ECO:0000256" key="5">
    <source>
        <dbReference type="ARBA" id="ARBA00023159"/>
    </source>
</evidence>
<keyword evidence="2" id="KW-0677">Repeat</keyword>
<keyword evidence="5" id="KW-0010">Activator</keyword>
<evidence type="ECO:0000256" key="2">
    <source>
        <dbReference type="ARBA" id="ARBA00022737"/>
    </source>
</evidence>
<protein>
    <submittedName>
        <fullName evidence="11">AP-2 complex subunit beta</fullName>
    </submittedName>
</protein>
<evidence type="ECO:0000256" key="3">
    <source>
        <dbReference type="ARBA" id="ARBA00023015"/>
    </source>
</evidence>
<dbReference type="PANTHER" id="PTHR32467:SF142">
    <property type="entry name" value="FLORAL HOMEOTIC PROTEIN APETALA 2"/>
    <property type="match status" value="1"/>
</dbReference>
<evidence type="ECO:0000313" key="11">
    <source>
        <dbReference type="EMBL" id="KAL3640284.1"/>
    </source>
</evidence>
<organism evidence="11 12">
    <name type="scientific">Castilleja foliolosa</name>
    <dbReference type="NCBI Taxonomy" id="1961234"/>
    <lineage>
        <taxon>Eukaryota</taxon>
        <taxon>Viridiplantae</taxon>
        <taxon>Streptophyta</taxon>
        <taxon>Embryophyta</taxon>
        <taxon>Tracheophyta</taxon>
        <taxon>Spermatophyta</taxon>
        <taxon>Magnoliopsida</taxon>
        <taxon>eudicotyledons</taxon>
        <taxon>Gunneridae</taxon>
        <taxon>Pentapetalae</taxon>
        <taxon>asterids</taxon>
        <taxon>lamiids</taxon>
        <taxon>Lamiales</taxon>
        <taxon>Orobanchaceae</taxon>
        <taxon>Pedicularideae</taxon>
        <taxon>Castillejinae</taxon>
        <taxon>Castilleja</taxon>
    </lineage>
</organism>
<dbReference type="InterPro" id="IPR001471">
    <property type="entry name" value="AP2/ERF_dom"/>
</dbReference>
<evidence type="ECO:0000256" key="1">
    <source>
        <dbReference type="ARBA" id="ARBA00004123"/>
    </source>
</evidence>
<evidence type="ECO:0000256" key="7">
    <source>
        <dbReference type="ARBA" id="ARBA00023242"/>
    </source>
</evidence>
<gene>
    <name evidence="11" type="primary">AP2_2</name>
    <name evidence="11" type="ORF">CASFOL_015252</name>
</gene>
<dbReference type="Proteomes" id="UP001632038">
    <property type="component" value="Unassembled WGS sequence"/>
</dbReference>
<evidence type="ECO:0000259" key="10">
    <source>
        <dbReference type="PROSITE" id="PS51032"/>
    </source>
</evidence>
<feature type="domain" description="AP2/ERF" evidence="10">
    <location>
        <begin position="161"/>
        <end position="217"/>
    </location>
</feature>
<dbReference type="Pfam" id="PF00847">
    <property type="entry name" value="AP2"/>
    <property type="match status" value="2"/>
</dbReference>
<dbReference type="CDD" id="cd00018">
    <property type="entry name" value="AP2"/>
    <property type="match status" value="1"/>
</dbReference>
<comment type="caution">
    <text evidence="11">The sequence shown here is derived from an EMBL/GenBank/DDBJ whole genome shotgun (WGS) entry which is preliminary data.</text>
</comment>
<dbReference type="SMART" id="SM00380">
    <property type="entry name" value="AP2"/>
    <property type="match status" value="2"/>
</dbReference>
<dbReference type="SUPFAM" id="SSF54171">
    <property type="entry name" value="DNA-binding domain"/>
    <property type="match status" value="2"/>
</dbReference>
<reference evidence="12" key="1">
    <citation type="journal article" date="2024" name="IScience">
        <title>Strigolactones Initiate the Formation of Haustorium-like Structures in Castilleja.</title>
        <authorList>
            <person name="Buerger M."/>
            <person name="Peterson D."/>
            <person name="Chory J."/>
        </authorList>
    </citation>
    <scope>NUCLEOTIDE SEQUENCE [LARGE SCALE GENOMIC DNA]</scope>
</reference>
<keyword evidence="4" id="KW-0238">DNA-binding</keyword>
<dbReference type="PROSITE" id="PS51032">
    <property type="entry name" value="AP2_ERF"/>
    <property type="match status" value="2"/>
</dbReference>
<feature type="compositionally biased region" description="Low complexity" evidence="9">
    <location>
        <begin position="28"/>
        <end position="39"/>
    </location>
</feature>
<dbReference type="FunFam" id="3.30.730.10:FF:000004">
    <property type="entry name" value="AP2-like ethylene-responsive transcription factor"/>
    <property type="match status" value="1"/>
</dbReference>
<feature type="region of interest" description="Disordered" evidence="9">
    <location>
        <begin position="319"/>
        <end position="367"/>
    </location>
</feature>
<dbReference type="GO" id="GO:0005634">
    <property type="term" value="C:nucleus"/>
    <property type="evidence" value="ECO:0007669"/>
    <property type="project" value="UniProtKB-SubCell"/>
</dbReference>
<dbReference type="EMBL" id="JAVIJP010000017">
    <property type="protein sequence ID" value="KAL3640284.1"/>
    <property type="molecule type" value="Genomic_DNA"/>
</dbReference>
<sequence>MWDLNGSPDQRRDDESEGCSDEKGKRVGSGSDSSSSAVVVEDDVSEEEECGVGELKTVGGKKRNSKIFGFSVDGAGLGTCSSPVTRQFFPVDDQAGMVGMDGVGLPPNFPRAHWVGVKFCQPEHGGGGVGGGSAVLGKAAAVEVPQPLKKSRRGPRSRSSQYRGVTFYRRTGRWESHIWDSGKQVYLGGFDTAHAAARAYDRAAIKFRGVEADINFTLEDYEDDLKQMSNLTKEEFVHVLRRQSSGFPRGSSKYRGVTLHKCGRWEARMGQFLGKKYVYLGLFDTEIEAARAYDKAAIKCNGKEAVTNFDPSIYEDELKASESSNNAPDHNLDLSLGNSASQQSNSFSTQFSGDWRRQGSRPELNLQPERRDHHVYNEMQQQRFGQLKKTDEPHMLQMFNRLPFNYQSHQFPGGGGDDVSIRNEEQQHQQWQQMNQDRRLFANAAASSGFPQPQISLTTPQQNWVHNNGIHHLIRPS</sequence>
<dbReference type="InterPro" id="IPR016177">
    <property type="entry name" value="DNA-bd_dom_sf"/>
</dbReference>
<keyword evidence="3" id="KW-0805">Transcription regulation</keyword>
<evidence type="ECO:0000256" key="6">
    <source>
        <dbReference type="ARBA" id="ARBA00023163"/>
    </source>
</evidence>
<dbReference type="InterPro" id="IPR036955">
    <property type="entry name" value="AP2/ERF_dom_sf"/>
</dbReference>
<comment type="subcellular location">
    <subcellularLocation>
        <location evidence="1">Nucleus</location>
    </subcellularLocation>
</comment>
<dbReference type="AlphaFoldDB" id="A0ABD3DGT9"/>
<feature type="compositionally biased region" description="Low complexity" evidence="9">
    <location>
        <begin position="338"/>
        <end position="352"/>
    </location>
</feature>
<feature type="domain" description="AP2/ERF" evidence="10">
    <location>
        <begin position="253"/>
        <end position="310"/>
    </location>
</feature>
<evidence type="ECO:0000256" key="4">
    <source>
        <dbReference type="ARBA" id="ARBA00023125"/>
    </source>
</evidence>
<dbReference type="Gene3D" id="3.30.730.10">
    <property type="entry name" value="AP2/ERF domain"/>
    <property type="match status" value="2"/>
</dbReference>